<sequence>MNMQNMVNNREVLLCAQSEDSGILIQHRTEPRIDSRLFAKRLSIKHKHLYELIRKNSKNLREFGILPFQTERLNTVQLGVREHKYVLLNENQFDFMCRIVRGRNHEKMTQFKLDVTKAFAKKRAAEPIRREYLPHYHESRDALRDLGAEKHHYINLANIENRLAGLCSGERSKANDQQLGILLCMQKIEQATFQSAVNDHRKLIHFLSKSDQSKLIHCFTQLLLLSAAYLSIGSFHRLIAVHANDEVNDQA</sequence>
<dbReference type="InterPro" id="IPR014054">
    <property type="entry name" value="Phage_regulatory_Rha"/>
</dbReference>
<accession>A0A4P7L669</accession>
<evidence type="ECO:0000313" key="4">
    <source>
        <dbReference type="Proteomes" id="UP001177592"/>
    </source>
</evidence>
<dbReference type="GeneID" id="96878010"/>
<reference evidence="2" key="2">
    <citation type="submission" date="2023-04" db="EMBL/GenBank/DDBJ databases">
        <title>Genome dynamics across the evolutionary transition to endosymbiosis.</title>
        <authorList>
            <person name="Siozios S."/>
            <person name="Nadal-Jimenez P."/>
            <person name="Azagi T."/>
            <person name="Sprong H."/>
            <person name="Frost C.L."/>
            <person name="Parratt S.R."/>
            <person name="Taylor G."/>
            <person name="Brettell L."/>
            <person name="Lew K.C."/>
            <person name="Croft L."/>
            <person name="King K.C."/>
            <person name="Brockhurst M.A."/>
            <person name="Hypsa V."/>
            <person name="Novakova E."/>
            <person name="Darby A.C."/>
            <person name="Hurst G.D.D."/>
        </authorList>
    </citation>
    <scope>NUCLEOTIDE SEQUENCE</scope>
    <source>
        <strain evidence="2">ANv_CAN</strain>
    </source>
</reference>
<reference evidence="1 3" key="1">
    <citation type="submission" date="2019-03" db="EMBL/GenBank/DDBJ databases">
        <title>Long-read sequencing reveals hyperdense prophage content in a complex bacterial symbiont genome.</title>
        <authorList>
            <person name="Frost C.L."/>
            <person name="Siozios S."/>
            <person name="Nadal-Jimenez P."/>
            <person name="Brockhurst M.A."/>
            <person name="King K.C."/>
            <person name="Darby A.C."/>
            <person name="Hurst G.D.D."/>
        </authorList>
    </citation>
    <scope>NUCLEOTIDE SEQUENCE [LARGE SCALE GENOMIC DNA]</scope>
    <source>
        <strain evidence="1 3">FIN</strain>
    </source>
</reference>
<name>A0A4P7L669_9GAMM</name>
<dbReference type="Proteomes" id="UP000295134">
    <property type="component" value="Chromosome"/>
</dbReference>
<keyword evidence="4" id="KW-1185">Reference proteome</keyword>
<dbReference type="Pfam" id="PF09669">
    <property type="entry name" value="Phage_pRha"/>
    <property type="match status" value="1"/>
</dbReference>
<evidence type="ECO:0000313" key="1">
    <source>
        <dbReference type="EMBL" id="QBY44432.1"/>
    </source>
</evidence>
<organism evidence="1 3">
    <name type="scientific">Arsenophonus nasoniae</name>
    <name type="common">son-killer infecting Nasonia vitripennis</name>
    <dbReference type="NCBI Taxonomy" id="638"/>
    <lineage>
        <taxon>Bacteria</taxon>
        <taxon>Pseudomonadati</taxon>
        <taxon>Pseudomonadota</taxon>
        <taxon>Gammaproteobacteria</taxon>
        <taxon>Enterobacterales</taxon>
        <taxon>Morganellaceae</taxon>
        <taxon>Arsenophonus</taxon>
    </lineage>
</organism>
<dbReference type="RefSeq" id="WP_135677894.1">
    <property type="nucleotide sequence ID" value="NZ_CP038613.1"/>
</dbReference>
<gene>
    <name evidence="1" type="ORF">ArsFIN_30180</name>
    <name evidence="2" type="ORF">QE258_13900</name>
</gene>
<dbReference type="Proteomes" id="UP001177592">
    <property type="component" value="Chromosome"/>
</dbReference>
<dbReference type="EMBL" id="CP038613">
    <property type="protein sequence ID" value="QBY44432.1"/>
    <property type="molecule type" value="Genomic_DNA"/>
</dbReference>
<evidence type="ECO:0000313" key="2">
    <source>
        <dbReference type="EMBL" id="WGM04690.1"/>
    </source>
</evidence>
<evidence type="ECO:0000313" key="3">
    <source>
        <dbReference type="Proteomes" id="UP000295134"/>
    </source>
</evidence>
<dbReference type="AlphaFoldDB" id="A0A4P7L669"/>
<proteinExistence type="predicted"/>
<protein>
    <submittedName>
        <fullName evidence="1">Phage regulatory protein Rha (Phage_pRha)</fullName>
    </submittedName>
    <submittedName>
        <fullName evidence="2">Rha family transcriptional regulator</fullName>
    </submittedName>
</protein>
<dbReference type="KEGG" id="ans:ArsFIN_30180"/>
<dbReference type="EMBL" id="CP123523">
    <property type="protein sequence ID" value="WGM04690.1"/>
    <property type="molecule type" value="Genomic_DNA"/>
</dbReference>